<keyword evidence="1" id="KW-0732">Signal</keyword>
<feature type="chain" id="PRO_5022763742" evidence="1">
    <location>
        <begin position="30"/>
        <end position="248"/>
    </location>
</feature>
<organism evidence="2 3">
    <name type="scientific">Pseudozyma flocculosa</name>
    <dbReference type="NCBI Taxonomy" id="84751"/>
    <lineage>
        <taxon>Eukaryota</taxon>
        <taxon>Fungi</taxon>
        <taxon>Dikarya</taxon>
        <taxon>Basidiomycota</taxon>
        <taxon>Ustilaginomycotina</taxon>
        <taxon>Ustilaginomycetes</taxon>
        <taxon>Ustilaginales</taxon>
        <taxon>Ustilaginaceae</taxon>
        <taxon>Pseudozyma</taxon>
    </lineage>
</organism>
<evidence type="ECO:0000313" key="3">
    <source>
        <dbReference type="Proteomes" id="UP000323386"/>
    </source>
</evidence>
<proteinExistence type="predicted"/>
<sequence length="248" mass="27438">MISFRKCCPRLAAAALLLVAVLLPMLAYSRPMNGEPMFGAASDALDAIFRADDYEAAEGLYYAAGHGAPSAARAARPGPFAALHQEEDFGSLPAFTHPTSFATLHNVDYEGDLTKASLEERQLVVEKFRNDFRVGPGTNVHFNDDPSQLMPLRRFPNGKIIKRHVDFVKRMRGTEFWQSPSGGPGREYVINGYIVHHLLELASSSDQVRVYYVMAVPLEELARGKTERGRPSLAKKVIEVGQLVLPLR</sequence>
<evidence type="ECO:0000313" key="2">
    <source>
        <dbReference type="EMBL" id="SPO41743.1"/>
    </source>
</evidence>
<evidence type="ECO:0000256" key="1">
    <source>
        <dbReference type="SAM" id="SignalP"/>
    </source>
</evidence>
<dbReference type="AlphaFoldDB" id="A0A5C3FBC9"/>
<protein>
    <submittedName>
        <fullName evidence="2">Uncharacterized protein</fullName>
    </submittedName>
</protein>
<gene>
    <name evidence="2" type="ORF">PSFLO_07225</name>
</gene>
<dbReference type="Proteomes" id="UP000323386">
    <property type="component" value="Unassembled WGS sequence"/>
</dbReference>
<feature type="signal peptide" evidence="1">
    <location>
        <begin position="1"/>
        <end position="29"/>
    </location>
</feature>
<name>A0A5C3FBC9_9BASI</name>
<accession>A0A5C3FBC9</accession>
<reference evidence="2 3" key="1">
    <citation type="submission" date="2018-03" db="EMBL/GenBank/DDBJ databases">
        <authorList>
            <person name="Guldener U."/>
        </authorList>
    </citation>
    <scope>NUCLEOTIDE SEQUENCE [LARGE SCALE GENOMIC DNA]</scope>
    <source>
        <strain evidence="2 3">DAOM196992</strain>
    </source>
</reference>
<dbReference type="EMBL" id="OOIP01000031">
    <property type="protein sequence ID" value="SPO41743.1"/>
    <property type="molecule type" value="Genomic_DNA"/>
</dbReference>
<keyword evidence="3" id="KW-1185">Reference proteome</keyword>